<dbReference type="CDD" id="cd15847">
    <property type="entry name" value="SNARE_syntaxin7_like"/>
    <property type="match status" value="1"/>
</dbReference>
<keyword evidence="6" id="KW-0472">Membrane</keyword>
<feature type="transmembrane region" description="Helical" evidence="6">
    <location>
        <begin position="227"/>
        <end position="248"/>
    </location>
</feature>
<evidence type="ECO:0000256" key="5">
    <source>
        <dbReference type="RuleBase" id="RU003858"/>
    </source>
</evidence>
<dbReference type="PROSITE" id="PS50192">
    <property type="entry name" value="T_SNARE"/>
    <property type="match status" value="1"/>
</dbReference>
<evidence type="ECO:0000256" key="2">
    <source>
        <dbReference type="ARBA" id="ARBA00009063"/>
    </source>
</evidence>
<dbReference type="InterPro" id="IPR000727">
    <property type="entry name" value="T_SNARE_dom"/>
</dbReference>
<dbReference type="GO" id="GO:0048278">
    <property type="term" value="P:vesicle docking"/>
    <property type="evidence" value="ECO:0007669"/>
    <property type="project" value="TreeGrafter"/>
</dbReference>
<evidence type="ECO:0000313" key="9">
    <source>
        <dbReference type="WBParaSite" id="PgR052_g027_t01"/>
    </source>
</evidence>
<comment type="similarity">
    <text evidence="2 5">Belongs to the syntaxin family.</text>
</comment>
<protein>
    <submittedName>
        <fullName evidence="9">t-SNARE coiled-coil homology domain-containing protein</fullName>
    </submittedName>
</protein>
<dbReference type="Pfam" id="PF05739">
    <property type="entry name" value="SNARE"/>
    <property type="match status" value="1"/>
</dbReference>
<dbReference type="PANTHER" id="PTHR19957">
    <property type="entry name" value="SYNTAXIN"/>
    <property type="match status" value="1"/>
</dbReference>
<evidence type="ECO:0000256" key="6">
    <source>
        <dbReference type="SAM" id="Phobius"/>
    </source>
</evidence>
<comment type="subcellular location">
    <subcellularLocation>
        <location evidence="1">Membrane</location>
        <topology evidence="1">Single-pass type IV membrane protein</topology>
    </subcellularLocation>
</comment>
<accession>A0A915BQ85</accession>
<feature type="domain" description="T-SNARE coiled-coil homology" evidence="7">
    <location>
        <begin position="153"/>
        <end position="215"/>
    </location>
</feature>
<name>A0A915BQ85_PARUN</name>
<dbReference type="Gene3D" id="1.20.5.110">
    <property type="match status" value="1"/>
</dbReference>
<dbReference type="InterPro" id="IPR010989">
    <property type="entry name" value="SNARE"/>
</dbReference>
<reference evidence="9" key="1">
    <citation type="submission" date="2022-11" db="UniProtKB">
        <authorList>
            <consortium name="WormBaseParasite"/>
        </authorList>
    </citation>
    <scope>IDENTIFICATION</scope>
</reference>
<evidence type="ECO:0000256" key="1">
    <source>
        <dbReference type="ARBA" id="ARBA00004211"/>
    </source>
</evidence>
<evidence type="ECO:0000256" key="4">
    <source>
        <dbReference type="ARBA" id="ARBA00022775"/>
    </source>
</evidence>
<dbReference type="SMART" id="SM00503">
    <property type="entry name" value="SynN"/>
    <property type="match status" value="1"/>
</dbReference>
<organism evidence="8 9">
    <name type="scientific">Parascaris univalens</name>
    <name type="common">Nematode worm</name>
    <dbReference type="NCBI Taxonomy" id="6257"/>
    <lineage>
        <taxon>Eukaryota</taxon>
        <taxon>Metazoa</taxon>
        <taxon>Ecdysozoa</taxon>
        <taxon>Nematoda</taxon>
        <taxon>Chromadorea</taxon>
        <taxon>Rhabditida</taxon>
        <taxon>Spirurina</taxon>
        <taxon>Ascaridomorpha</taxon>
        <taxon>Ascaridoidea</taxon>
        <taxon>Ascarididae</taxon>
        <taxon>Parascaris</taxon>
    </lineage>
</organism>
<dbReference type="GO" id="GO:0006886">
    <property type="term" value="P:intracellular protein transport"/>
    <property type="evidence" value="ECO:0007669"/>
    <property type="project" value="InterPro"/>
</dbReference>
<dbReference type="PANTHER" id="PTHR19957:SF411">
    <property type="entry name" value="LD23667P"/>
    <property type="match status" value="1"/>
</dbReference>
<dbReference type="Pfam" id="PF14523">
    <property type="entry name" value="Syntaxin_2"/>
    <property type="match status" value="1"/>
</dbReference>
<dbReference type="GO" id="GO:0005484">
    <property type="term" value="F:SNAP receptor activity"/>
    <property type="evidence" value="ECO:0007669"/>
    <property type="project" value="InterPro"/>
</dbReference>
<dbReference type="GO" id="GO:0006906">
    <property type="term" value="P:vesicle fusion"/>
    <property type="evidence" value="ECO:0007669"/>
    <property type="project" value="TreeGrafter"/>
</dbReference>
<dbReference type="Gene3D" id="1.20.58.70">
    <property type="match status" value="1"/>
</dbReference>
<dbReference type="GO" id="GO:0000149">
    <property type="term" value="F:SNARE binding"/>
    <property type="evidence" value="ECO:0007669"/>
    <property type="project" value="TreeGrafter"/>
</dbReference>
<evidence type="ECO:0000259" key="7">
    <source>
        <dbReference type="PROSITE" id="PS50192"/>
    </source>
</evidence>
<proteinExistence type="inferred from homology"/>
<dbReference type="InterPro" id="IPR006012">
    <property type="entry name" value="Syntaxin/epimorphin_CS"/>
</dbReference>
<keyword evidence="4" id="KW-0532">Neurotransmitter transport</keyword>
<dbReference type="InterPro" id="IPR045242">
    <property type="entry name" value="Syntaxin"/>
</dbReference>
<dbReference type="PROSITE" id="PS00914">
    <property type="entry name" value="SYNTAXIN"/>
    <property type="match status" value="1"/>
</dbReference>
<dbReference type="GO" id="GO:0008021">
    <property type="term" value="C:synaptic vesicle"/>
    <property type="evidence" value="ECO:0007669"/>
    <property type="project" value="TreeGrafter"/>
</dbReference>
<dbReference type="GO" id="GO:0031201">
    <property type="term" value="C:SNARE complex"/>
    <property type="evidence" value="ECO:0007669"/>
    <property type="project" value="TreeGrafter"/>
</dbReference>
<evidence type="ECO:0000256" key="3">
    <source>
        <dbReference type="ARBA" id="ARBA00022448"/>
    </source>
</evidence>
<keyword evidence="8" id="KW-1185">Reference proteome</keyword>
<dbReference type="SMART" id="SM00397">
    <property type="entry name" value="t_SNARE"/>
    <property type="match status" value="1"/>
</dbReference>
<sequence>QDMDAESEGGDLITSIGLNIQRLSQYVQQLEVLVGRIGGSDDGERLREQIAEVTTQANQLSKETNMLMKRLVNVSNENRSISSLKVQRERLMGELIAVLNRLQNAQRDASTREKETMKAVAAQDKHVSQQIENSSETEVQQRRQLQVQHQQHLSELRDRNETMRQLEQDIGDVTQIMKDLARIVHDQGEIVDSIEANVEHASMHVQQGATDVRRAVFYQQKARQKKFFLCVFLVLLVAIIALVLYFFAK</sequence>
<keyword evidence="6" id="KW-1133">Transmembrane helix</keyword>
<keyword evidence="3" id="KW-0813">Transport</keyword>
<keyword evidence="6" id="KW-0812">Transmembrane</keyword>
<dbReference type="Proteomes" id="UP000887569">
    <property type="component" value="Unplaced"/>
</dbReference>
<dbReference type="SUPFAM" id="SSF47661">
    <property type="entry name" value="t-snare proteins"/>
    <property type="match status" value="1"/>
</dbReference>
<dbReference type="InterPro" id="IPR006011">
    <property type="entry name" value="Syntaxin_N"/>
</dbReference>
<dbReference type="WBParaSite" id="PgR052_g027_t01">
    <property type="protein sequence ID" value="PgR052_g027_t01"/>
    <property type="gene ID" value="PgR052_g027"/>
</dbReference>
<dbReference type="AlphaFoldDB" id="A0A915BQ85"/>
<evidence type="ECO:0000313" key="8">
    <source>
        <dbReference type="Proteomes" id="UP000887569"/>
    </source>
</evidence>
<dbReference type="GO" id="GO:0006836">
    <property type="term" value="P:neurotransmitter transport"/>
    <property type="evidence" value="ECO:0007669"/>
    <property type="project" value="UniProtKB-KW"/>
</dbReference>